<dbReference type="EMBL" id="CAXLJM020000038">
    <property type="protein sequence ID" value="CAL8107675.1"/>
    <property type="molecule type" value="Genomic_DNA"/>
</dbReference>
<dbReference type="PANTHER" id="PTHR42774">
    <property type="entry name" value="PHOSPHOTRANSFERASE SYSTEM TRANSPORT PROTEIN"/>
    <property type="match status" value="1"/>
</dbReference>
<evidence type="ECO:0000259" key="1">
    <source>
        <dbReference type="Pfam" id="PF00294"/>
    </source>
</evidence>
<comment type="caution">
    <text evidence="2">The sequence shown here is derived from an EMBL/GenBank/DDBJ whole genome shotgun (WGS) entry which is preliminary data.</text>
</comment>
<feature type="domain" description="Carbohydrate kinase PfkB" evidence="1">
    <location>
        <begin position="2"/>
        <end position="306"/>
    </location>
</feature>
<name>A0ABP1QLE4_9HEXA</name>
<reference evidence="2 3" key="1">
    <citation type="submission" date="2024-08" db="EMBL/GenBank/DDBJ databases">
        <authorList>
            <person name="Cucini C."/>
            <person name="Frati F."/>
        </authorList>
    </citation>
    <scope>NUCLEOTIDE SEQUENCE [LARGE SCALE GENOMIC DNA]</scope>
</reference>
<dbReference type="Gene3D" id="3.40.1190.20">
    <property type="match status" value="1"/>
</dbReference>
<proteinExistence type="predicted"/>
<accession>A0ABP1QLE4</accession>
<evidence type="ECO:0000313" key="3">
    <source>
        <dbReference type="Proteomes" id="UP001642540"/>
    </source>
</evidence>
<organism evidence="2 3">
    <name type="scientific">Orchesella dallaii</name>
    <dbReference type="NCBI Taxonomy" id="48710"/>
    <lineage>
        <taxon>Eukaryota</taxon>
        <taxon>Metazoa</taxon>
        <taxon>Ecdysozoa</taxon>
        <taxon>Arthropoda</taxon>
        <taxon>Hexapoda</taxon>
        <taxon>Collembola</taxon>
        <taxon>Entomobryomorpha</taxon>
        <taxon>Entomobryoidea</taxon>
        <taxon>Orchesellidae</taxon>
        <taxon>Orchesellinae</taxon>
        <taxon>Orchesella</taxon>
    </lineage>
</organism>
<evidence type="ECO:0000313" key="2">
    <source>
        <dbReference type="EMBL" id="CAL8107675.1"/>
    </source>
</evidence>
<dbReference type="Proteomes" id="UP001642540">
    <property type="component" value="Unassembled WGS sequence"/>
</dbReference>
<dbReference type="InterPro" id="IPR029056">
    <property type="entry name" value="Ribokinase-like"/>
</dbReference>
<sequence>MICTVGLICVDIVSFMPEYPTEDSDHRCAEQTWERGGNASNSATVLACIGVPVECLGTLADDKLLKFLQDEMDSFGIKHDNCPIIPCGNGPMSVVVCAKDTGSRTIIHAKGNLPEITLSDIKKLNLKNYTWMHFEGRNELELPKIMQFVKEHNNEESFTRTNLSDVPNYKNTTLPVSLEVELHIENLDKMLPLADVVLVGKDYAKLQGATNGSEAAELMSKRVLPGTVVICPWGDQGASYCVTSVDPKKTDIITQPVYLCENVVDSLGAGDTFNATVIYCLSKGYDVRTSVDYACKVASLKLQIRGLKGLRDLLKHQGKLL</sequence>
<gene>
    <name evidence="2" type="ORF">ODALV1_LOCUS12745</name>
</gene>
<dbReference type="SUPFAM" id="SSF53613">
    <property type="entry name" value="Ribokinase-like"/>
    <property type="match status" value="1"/>
</dbReference>
<dbReference type="InterPro" id="IPR011611">
    <property type="entry name" value="PfkB_dom"/>
</dbReference>
<dbReference type="Pfam" id="PF00294">
    <property type="entry name" value="PfkB"/>
    <property type="match status" value="1"/>
</dbReference>
<dbReference type="InterPro" id="IPR052562">
    <property type="entry name" value="Ketohexokinase-related"/>
</dbReference>
<keyword evidence="3" id="KW-1185">Reference proteome</keyword>
<dbReference type="PANTHER" id="PTHR42774:SF3">
    <property type="entry name" value="KETOHEXOKINASE"/>
    <property type="match status" value="1"/>
</dbReference>
<protein>
    <recommendedName>
        <fullName evidence="1">Carbohydrate kinase PfkB domain-containing protein</fullName>
    </recommendedName>
</protein>